<dbReference type="InterPro" id="IPR055270">
    <property type="entry name" value="Glyco_tran_10_C"/>
</dbReference>
<keyword evidence="6 13" id="KW-0812">Transmembrane</keyword>
<keyword evidence="12" id="KW-0961">Cell wall biogenesis/degradation</keyword>
<comment type="pathway">
    <text evidence="2">Protein modification; protein glycosylation.</text>
</comment>
<organism evidence="15 16">
    <name type="scientific">Momordica charantia</name>
    <name type="common">Bitter gourd</name>
    <name type="synonym">Balsam pear</name>
    <dbReference type="NCBI Taxonomy" id="3673"/>
    <lineage>
        <taxon>Eukaryota</taxon>
        <taxon>Viridiplantae</taxon>
        <taxon>Streptophyta</taxon>
        <taxon>Embryophyta</taxon>
        <taxon>Tracheophyta</taxon>
        <taxon>Spermatophyta</taxon>
        <taxon>Magnoliopsida</taxon>
        <taxon>eudicotyledons</taxon>
        <taxon>Gunneridae</taxon>
        <taxon>Pentapetalae</taxon>
        <taxon>rosids</taxon>
        <taxon>fabids</taxon>
        <taxon>Cucurbitales</taxon>
        <taxon>Cucurbitaceae</taxon>
        <taxon>Momordiceae</taxon>
        <taxon>Momordica</taxon>
    </lineage>
</organism>
<dbReference type="GeneID" id="111007907"/>
<evidence type="ECO:0000313" key="16">
    <source>
        <dbReference type="RefSeq" id="XP_022136142.1"/>
    </source>
</evidence>
<evidence type="ECO:0000259" key="14">
    <source>
        <dbReference type="Pfam" id="PF00852"/>
    </source>
</evidence>
<dbReference type="InterPro" id="IPR038577">
    <property type="entry name" value="GT10-like_C_sf"/>
</dbReference>
<evidence type="ECO:0000256" key="5">
    <source>
        <dbReference type="ARBA" id="ARBA00022679"/>
    </source>
</evidence>
<dbReference type="UniPathway" id="UPA00378"/>
<keyword evidence="10" id="KW-0472">Membrane</keyword>
<protein>
    <recommendedName>
        <fullName evidence="13">Fucosyltransferase</fullName>
        <ecNumber evidence="13">2.4.1.-</ecNumber>
    </recommendedName>
</protein>
<dbReference type="GO" id="GO:0008417">
    <property type="term" value="F:fucosyltransferase activity"/>
    <property type="evidence" value="ECO:0007669"/>
    <property type="project" value="InterPro"/>
</dbReference>
<dbReference type="Gene3D" id="3.40.50.11660">
    <property type="entry name" value="Glycosyl transferase family 10, C-terminal domain"/>
    <property type="match status" value="1"/>
</dbReference>
<dbReference type="EC" id="2.4.1.-" evidence="13"/>
<evidence type="ECO:0000256" key="12">
    <source>
        <dbReference type="ARBA" id="ARBA00023316"/>
    </source>
</evidence>
<accession>A0A6J1C4R5</accession>
<evidence type="ECO:0000256" key="8">
    <source>
        <dbReference type="ARBA" id="ARBA00022989"/>
    </source>
</evidence>
<evidence type="ECO:0000256" key="13">
    <source>
        <dbReference type="RuleBase" id="RU003832"/>
    </source>
</evidence>
<comment type="similarity">
    <text evidence="3 13">Belongs to the glycosyltransferase 10 family.</text>
</comment>
<evidence type="ECO:0000256" key="7">
    <source>
        <dbReference type="ARBA" id="ARBA00022968"/>
    </source>
</evidence>
<sequence>MGIFAKQKILRTGTTHEDSIVSNGVSVGSKRKWTRFMPLVVAMVVLAEIASLNRLDMAKNAAMVDSWVDLFYGSSHLQEGSEGFSKMGSGISAINDGIIATESCEEWLEKEDAVEYSRDFSKVPVLVSGSEKEWRTCDVGCQFGFNPSQQADAVLGSPQQGRIASVLRSMESSHYYPENDIALARRRGYTVVMTTSLSSDVPVGYFSWAEYEIMAPVQPKTEGALAAAFISNCGARNFRLQALDALEKLNVKIDSYGSCHNNRDGRVDKVETLKRYKFSLAFENSNEEDYVTEKFFQSLVAGTIPVVVGAPNIQEFAPSPDSFLHIKEISDVESIAKSMKYLAKNPKAYNQSLRWKYDGPSDSFKALVDMAAVHSSCRLCIHLATIIHEKEENSLPGFKKRLCKCSRGSETVYHLYIRERGRFEMQSIFLRSNNLTLEALESAVLAKFSSLKHVPIWKQERPESIRGGDELKIYRIYPVGLTQRQALYTFRFKGNEDFTTHIETHPCAKMEVIFV</sequence>
<evidence type="ECO:0000256" key="11">
    <source>
        <dbReference type="ARBA" id="ARBA00023180"/>
    </source>
</evidence>
<proteinExistence type="inferred from homology"/>
<dbReference type="InterPro" id="IPR001503">
    <property type="entry name" value="Glyco_trans_10"/>
</dbReference>
<dbReference type="Proteomes" id="UP000504603">
    <property type="component" value="Unplaced"/>
</dbReference>
<feature type="domain" description="Fucosyltransferase C-terminal" evidence="14">
    <location>
        <begin position="224"/>
        <end position="386"/>
    </location>
</feature>
<keyword evidence="8" id="KW-1133">Transmembrane helix</keyword>
<comment type="subcellular location">
    <subcellularLocation>
        <location evidence="1 13">Golgi apparatus</location>
        <location evidence="1 13">Golgi stack membrane</location>
        <topology evidence="1 13">Single-pass type II membrane protein</topology>
    </subcellularLocation>
</comment>
<dbReference type="PANTHER" id="PTHR11929:SF220">
    <property type="entry name" value="FUCOSYLTRANSFERASE"/>
    <property type="match status" value="1"/>
</dbReference>
<dbReference type="GO" id="GO:0071555">
    <property type="term" value="P:cell wall organization"/>
    <property type="evidence" value="ECO:0007669"/>
    <property type="project" value="UniProtKB-KW"/>
</dbReference>
<evidence type="ECO:0000256" key="3">
    <source>
        <dbReference type="ARBA" id="ARBA00008919"/>
    </source>
</evidence>
<evidence type="ECO:0000256" key="2">
    <source>
        <dbReference type="ARBA" id="ARBA00004922"/>
    </source>
</evidence>
<reference evidence="16" key="1">
    <citation type="submission" date="2025-08" db="UniProtKB">
        <authorList>
            <consortium name="RefSeq"/>
        </authorList>
    </citation>
    <scope>IDENTIFICATION</scope>
    <source>
        <strain evidence="16">OHB3-1</strain>
    </source>
</reference>
<dbReference type="SUPFAM" id="SSF53756">
    <property type="entry name" value="UDP-Glycosyltransferase/glycogen phosphorylase"/>
    <property type="match status" value="1"/>
</dbReference>
<dbReference type="OrthoDB" id="427096at2759"/>
<evidence type="ECO:0000256" key="1">
    <source>
        <dbReference type="ARBA" id="ARBA00004447"/>
    </source>
</evidence>
<dbReference type="Pfam" id="PF00852">
    <property type="entry name" value="Glyco_transf_10"/>
    <property type="match status" value="1"/>
</dbReference>
<keyword evidence="7" id="KW-0735">Signal-anchor</keyword>
<gene>
    <name evidence="16" type="primary">LOC111007907</name>
</gene>
<dbReference type="RefSeq" id="XP_022136142.1">
    <property type="nucleotide sequence ID" value="XM_022280450.1"/>
</dbReference>
<dbReference type="GO" id="GO:0032580">
    <property type="term" value="C:Golgi cisterna membrane"/>
    <property type="evidence" value="ECO:0007669"/>
    <property type="project" value="UniProtKB-SubCell"/>
</dbReference>
<dbReference type="KEGG" id="mcha:111007907"/>
<dbReference type="PANTHER" id="PTHR11929">
    <property type="entry name" value="ALPHA- 1,3 -FUCOSYLTRANSFERASE"/>
    <property type="match status" value="1"/>
</dbReference>
<evidence type="ECO:0000256" key="6">
    <source>
        <dbReference type="ARBA" id="ARBA00022692"/>
    </source>
</evidence>
<keyword evidence="4 13" id="KW-0328">Glycosyltransferase</keyword>
<evidence type="ECO:0000256" key="10">
    <source>
        <dbReference type="ARBA" id="ARBA00023136"/>
    </source>
</evidence>
<name>A0A6J1C4R5_MOMCH</name>
<keyword evidence="15" id="KW-1185">Reference proteome</keyword>
<evidence type="ECO:0000256" key="4">
    <source>
        <dbReference type="ARBA" id="ARBA00022676"/>
    </source>
</evidence>
<evidence type="ECO:0000256" key="9">
    <source>
        <dbReference type="ARBA" id="ARBA00023034"/>
    </source>
</evidence>
<dbReference type="FunFam" id="3.40.50.11660:FF:000005">
    <property type="entry name" value="Glycoprotein 3-alpha-L-fucosyltransferase A"/>
    <property type="match status" value="1"/>
</dbReference>
<keyword evidence="11" id="KW-0325">Glycoprotein</keyword>
<keyword evidence="5 13" id="KW-0808">Transferase</keyword>
<evidence type="ECO:0000313" key="15">
    <source>
        <dbReference type="Proteomes" id="UP000504603"/>
    </source>
</evidence>
<keyword evidence="9 13" id="KW-0333">Golgi apparatus</keyword>
<dbReference type="AlphaFoldDB" id="A0A6J1C4R5"/>